<evidence type="ECO:0000259" key="1">
    <source>
        <dbReference type="PROSITE" id="PS51186"/>
    </source>
</evidence>
<gene>
    <name evidence="2" type="ORF">ATO10_14739</name>
</gene>
<dbReference type="PATRIC" id="fig|1461693.3.peg.2976"/>
<evidence type="ECO:0000313" key="2">
    <source>
        <dbReference type="EMBL" id="KCV80917.1"/>
    </source>
</evidence>
<proteinExistence type="predicted"/>
<dbReference type="PROSITE" id="PS51186">
    <property type="entry name" value="GNAT"/>
    <property type="match status" value="1"/>
</dbReference>
<dbReference type="AlphaFoldDB" id="A0A058ZI90"/>
<comment type="caution">
    <text evidence="2">The sequence shown here is derived from an EMBL/GenBank/DDBJ whole genome shotgun (WGS) entry which is preliminary data.</text>
</comment>
<reference evidence="2 3" key="1">
    <citation type="submission" date="2013-04" db="EMBL/GenBank/DDBJ databases">
        <title>Shimia sp. 22II-S11-Z10 Genome Sequencing.</title>
        <authorList>
            <person name="Lai Q."/>
            <person name="Li G."/>
            <person name="Shao Z."/>
        </authorList>
    </citation>
    <scope>NUCLEOTIDE SEQUENCE [LARGE SCALE GENOMIC DNA]</scope>
    <source>
        <strain evidence="3">22II-S11-Z10</strain>
    </source>
</reference>
<protein>
    <submittedName>
        <fullName evidence="2">Acetyltransferase</fullName>
    </submittedName>
</protein>
<dbReference type="GO" id="GO:0016747">
    <property type="term" value="F:acyltransferase activity, transferring groups other than amino-acyl groups"/>
    <property type="evidence" value="ECO:0007669"/>
    <property type="project" value="InterPro"/>
</dbReference>
<keyword evidence="2" id="KW-0808">Transferase</keyword>
<dbReference type="InterPro" id="IPR000182">
    <property type="entry name" value="GNAT_dom"/>
</dbReference>
<evidence type="ECO:0000313" key="3">
    <source>
        <dbReference type="Proteomes" id="UP000024836"/>
    </source>
</evidence>
<dbReference type="Gene3D" id="3.40.630.30">
    <property type="match status" value="1"/>
</dbReference>
<dbReference type="EMBL" id="AQQY01000013">
    <property type="protein sequence ID" value="KCV80917.1"/>
    <property type="molecule type" value="Genomic_DNA"/>
</dbReference>
<dbReference type="RefSeq" id="WP_035253047.1">
    <property type="nucleotide sequence ID" value="NZ_AQQY01000013.1"/>
</dbReference>
<dbReference type="SUPFAM" id="SSF55729">
    <property type="entry name" value="Acyl-CoA N-acyltransferases (Nat)"/>
    <property type="match status" value="1"/>
</dbReference>
<dbReference type="CDD" id="cd04301">
    <property type="entry name" value="NAT_SF"/>
    <property type="match status" value="1"/>
</dbReference>
<dbReference type="InterPro" id="IPR016181">
    <property type="entry name" value="Acyl_CoA_acyltransferase"/>
</dbReference>
<dbReference type="Pfam" id="PF00583">
    <property type="entry name" value="Acetyltransf_1"/>
    <property type="match status" value="1"/>
</dbReference>
<dbReference type="OrthoDB" id="9815099at2"/>
<sequence length="163" mass="17649">MFELTAETPDDWWEVEALYDLCFAPGREALSSYRLRDGVDPVAPLCLCARDGDGILAGAIRFWPVQVANDTALLLGPIAVHPTHQGEGLGALLIQDGLQRAGALGWERVILVGDAPYYGRFGFVRLNGVEMPPPTNPDRVLGVALSQDAWNGVQGRVTRIKPA</sequence>
<keyword evidence="3" id="KW-1185">Reference proteome</keyword>
<feature type="domain" description="N-acetyltransferase" evidence="1">
    <location>
        <begin position="2"/>
        <end position="146"/>
    </location>
</feature>
<accession>A0A058ZI90</accession>
<dbReference type="eggNOG" id="COG3153">
    <property type="taxonomic scope" value="Bacteria"/>
</dbReference>
<dbReference type="Proteomes" id="UP000024836">
    <property type="component" value="Unassembled WGS sequence"/>
</dbReference>
<organism evidence="2 3">
    <name type="scientific">Actibacterium atlanticum</name>
    <dbReference type="NCBI Taxonomy" id="1461693"/>
    <lineage>
        <taxon>Bacteria</taxon>
        <taxon>Pseudomonadati</taxon>
        <taxon>Pseudomonadota</taxon>
        <taxon>Alphaproteobacteria</taxon>
        <taxon>Rhodobacterales</taxon>
        <taxon>Roseobacteraceae</taxon>
        <taxon>Actibacterium</taxon>
    </lineage>
</organism>
<name>A0A058ZI90_9RHOB</name>
<dbReference type="STRING" id="1461693.ATO10_14739"/>